<gene>
    <name evidence="2" type="ORF">HAX54_048495</name>
</gene>
<comment type="caution">
    <text evidence="2">The sequence shown here is derived from an EMBL/GenBank/DDBJ whole genome shotgun (WGS) entry which is preliminary data.</text>
</comment>
<proteinExistence type="predicted"/>
<keyword evidence="3" id="KW-1185">Reference proteome</keyword>
<evidence type="ECO:0000256" key="1">
    <source>
        <dbReference type="SAM" id="MobiDB-lite"/>
    </source>
</evidence>
<feature type="region of interest" description="Disordered" evidence="1">
    <location>
        <begin position="83"/>
        <end position="104"/>
    </location>
</feature>
<organism evidence="2 3">
    <name type="scientific">Datura stramonium</name>
    <name type="common">Jimsonweed</name>
    <name type="synonym">Common thornapple</name>
    <dbReference type="NCBI Taxonomy" id="4076"/>
    <lineage>
        <taxon>Eukaryota</taxon>
        <taxon>Viridiplantae</taxon>
        <taxon>Streptophyta</taxon>
        <taxon>Embryophyta</taxon>
        <taxon>Tracheophyta</taxon>
        <taxon>Spermatophyta</taxon>
        <taxon>Magnoliopsida</taxon>
        <taxon>eudicotyledons</taxon>
        <taxon>Gunneridae</taxon>
        <taxon>Pentapetalae</taxon>
        <taxon>asterids</taxon>
        <taxon>lamiids</taxon>
        <taxon>Solanales</taxon>
        <taxon>Solanaceae</taxon>
        <taxon>Solanoideae</taxon>
        <taxon>Datureae</taxon>
        <taxon>Datura</taxon>
    </lineage>
</organism>
<evidence type="ECO:0000313" key="3">
    <source>
        <dbReference type="Proteomes" id="UP000823775"/>
    </source>
</evidence>
<evidence type="ECO:0000313" key="2">
    <source>
        <dbReference type="EMBL" id="MCD7462409.1"/>
    </source>
</evidence>
<name>A0ABS8SUF7_DATST</name>
<dbReference type="Proteomes" id="UP000823775">
    <property type="component" value="Unassembled WGS sequence"/>
</dbReference>
<dbReference type="EMBL" id="JACEIK010000800">
    <property type="protein sequence ID" value="MCD7462409.1"/>
    <property type="molecule type" value="Genomic_DNA"/>
</dbReference>
<accession>A0ABS8SUF7</accession>
<reference evidence="2 3" key="1">
    <citation type="journal article" date="2021" name="BMC Genomics">
        <title>Datura genome reveals duplications of psychoactive alkaloid biosynthetic genes and high mutation rate following tissue culture.</title>
        <authorList>
            <person name="Rajewski A."/>
            <person name="Carter-House D."/>
            <person name="Stajich J."/>
            <person name="Litt A."/>
        </authorList>
    </citation>
    <scope>NUCLEOTIDE SEQUENCE [LARGE SCALE GENOMIC DNA]</scope>
    <source>
        <strain evidence="2">AR-01</strain>
    </source>
</reference>
<protein>
    <submittedName>
        <fullName evidence="2">Uncharacterized protein</fullName>
    </submittedName>
</protein>
<sequence>MAAWYELGSILFRRNFNHIVSYIFKESLHARGCERQHRLARIIGEDPNASDDEDQLAKLDSSISMDSMIVAFLETKLNFAPKYTPSEEHKQPSEKGYPTAKSHRKSSHKKVHYAIADPLCGSQISLRSKAGRRVKVYLANTWDKLQTIDKLYGLTMGSQELTNDLGINRRSTLRSLVHTTDQFCSLLYKRSSGNK</sequence>